<dbReference type="OrthoDB" id="2362121at2759"/>
<organism evidence="1 2">
    <name type="scientific">Entomortierella parvispora</name>
    <dbReference type="NCBI Taxonomy" id="205924"/>
    <lineage>
        <taxon>Eukaryota</taxon>
        <taxon>Fungi</taxon>
        <taxon>Fungi incertae sedis</taxon>
        <taxon>Mucoromycota</taxon>
        <taxon>Mortierellomycotina</taxon>
        <taxon>Mortierellomycetes</taxon>
        <taxon>Mortierellales</taxon>
        <taxon>Mortierellaceae</taxon>
        <taxon>Entomortierella</taxon>
    </lineage>
</organism>
<evidence type="ECO:0008006" key="3">
    <source>
        <dbReference type="Google" id="ProtNLM"/>
    </source>
</evidence>
<reference evidence="1" key="1">
    <citation type="submission" date="2021-11" db="EMBL/GenBank/DDBJ databases">
        <authorList>
            <person name="Herlambang A."/>
            <person name="Guo Y."/>
            <person name="Takashima Y."/>
            <person name="Nishizawa T."/>
        </authorList>
    </citation>
    <scope>NUCLEOTIDE SEQUENCE</scope>
    <source>
        <strain evidence="1">E1425</strain>
    </source>
</reference>
<dbReference type="Proteomes" id="UP000827284">
    <property type="component" value="Unassembled WGS sequence"/>
</dbReference>
<name>A0A9P3H1N3_9FUNG</name>
<dbReference type="SUPFAM" id="SSF52047">
    <property type="entry name" value="RNI-like"/>
    <property type="match status" value="2"/>
</dbReference>
<evidence type="ECO:0000313" key="2">
    <source>
        <dbReference type="Proteomes" id="UP000827284"/>
    </source>
</evidence>
<dbReference type="AlphaFoldDB" id="A0A9P3H1N3"/>
<dbReference type="Gene3D" id="3.80.10.10">
    <property type="entry name" value="Ribonuclease Inhibitor"/>
    <property type="match status" value="2"/>
</dbReference>
<dbReference type="InterPro" id="IPR036047">
    <property type="entry name" value="F-box-like_dom_sf"/>
</dbReference>
<reference evidence="1" key="2">
    <citation type="journal article" date="2022" name="Microbiol. Resour. Announc.">
        <title>Whole-Genome Sequence of Entomortierella parvispora E1425, a Mucoromycotan Fungus Associated with Burkholderiaceae-Related Endosymbiotic Bacteria.</title>
        <authorList>
            <person name="Herlambang A."/>
            <person name="Guo Y."/>
            <person name="Takashima Y."/>
            <person name="Narisawa K."/>
            <person name="Ohta H."/>
            <person name="Nishizawa T."/>
        </authorList>
    </citation>
    <scope>NUCLEOTIDE SEQUENCE</scope>
    <source>
        <strain evidence="1">E1425</strain>
    </source>
</reference>
<evidence type="ECO:0000313" key="1">
    <source>
        <dbReference type="EMBL" id="GJJ68405.1"/>
    </source>
</evidence>
<keyword evidence="2" id="KW-1185">Reference proteome</keyword>
<dbReference type="PANTHER" id="PTHR13318">
    <property type="entry name" value="PARTNER OF PAIRED, ISOFORM B-RELATED"/>
    <property type="match status" value="1"/>
</dbReference>
<dbReference type="EMBL" id="BQFW01000001">
    <property type="protein sequence ID" value="GJJ68405.1"/>
    <property type="molecule type" value="Genomic_DNA"/>
</dbReference>
<dbReference type="GO" id="GO:0031146">
    <property type="term" value="P:SCF-dependent proteasomal ubiquitin-dependent protein catabolic process"/>
    <property type="evidence" value="ECO:0007669"/>
    <property type="project" value="TreeGrafter"/>
</dbReference>
<accession>A0A9P3H1N3</accession>
<dbReference type="InterPro" id="IPR032675">
    <property type="entry name" value="LRR_dom_sf"/>
</dbReference>
<proteinExistence type="predicted"/>
<comment type="caution">
    <text evidence="1">The sequence shown here is derived from an EMBL/GenBank/DDBJ whole genome shotgun (WGS) entry which is preliminary data.</text>
</comment>
<sequence>MECKKIHALDIPEILSSLGQFLSRGSLVNSFRVSKLWHHVLLPWLWEVTEFGHYSAIVPSLDLIQRYESFIRRLTIGYEAVLKLPSIAPTLPNLASLILYQTVFGNPFDDPKLVLFIKKHRETLKSVILAQHATDAVLEALEECPRLNSLTLGCQGYNGLCPIRWFLQFEKLFSHLDTLSLEDSDIIHSLDAAITTIEDTQQFNRLEQIRDLSLYLHRPGKTIGFFIWIVRQCPDLIRLYWVHLRVSAESPMELLADIFRGDPTFGRKLEDITLNEGKFRNTTFEFLMASLVKLRRLSLSCTDFDTESWTILRMTNSVHLKTLTDLNLLACQNLSGEAIHQMLCEMPSLKVFGSTAVGDKGMMEDPRPWICLDLEELSLRFLLTEYSEDPSVRNLAVKRYLAQVGRLKRLQVFRGFFPRNEKGLIILIEVEDGLDMLKDLRQIRHANWTQRFTGVNELRWILENWLRLDDHLRSRLQVALERLERAVCSRNESNKASDCRTDIMECRKIHPLEIPEILSSVGQFLSGDTLTKCLRVSKLWHSMLLPWVWKSIKISAAFRRHHPRLSLVQKYRSLIQILTIDYRSVLALSKSTVTFPVVSNLRIYETEDEEEEFEDFDDPALVQFIQQHRQTLRSVTFDRRAHDAVLEVFGDCPLLDTLWLWDQGYTLHPAQWGRYLGLWTRLRKLYWNDGEEFEFMESRRLTAMSEWQPFEGPSQIQDLSLHLHDPSHSVFCAWIVRQCPDLVRLGWSHADRGRNYEVMDQLVDIFQSDPTFGKKLEEITYRGEFKNESFRCLMRSLVRLRCLDFTSTSFDRESWMILRTMKPAHLKTLTVLRIEGCKNASSEVVHQMLCEMPSLKVFSAGEVMDKEMVEDLRPWACVDLEELDLRLQLTGLSADPPVRALVIQRYLARVGQLKRLVALRVFVPRDEKGCIVAIPVEGGLDALKDLRRLRSANWIVYPPKSEEELRWCLETWPQLGSFLTKELNLLKKQSCKLEEDKEIRLK</sequence>
<protein>
    <recommendedName>
        <fullName evidence="3">F-box domain-containing protein</fullName>
    </recommendedName>
</protein>
<dbReference type="GO" id="GO:0019005">
    <property type="term" value="C:SCF ubiquitin ligase complex"/>
    <property type="evidence" value="ECO:0007669"/>
    <property type="project" value="TreeGrafter"/>
</dbReference>
<gene>
    <name evidence="1" type="ORF">EMPS_00751</name>
</gene>
<dbReference type="SUPFAM" id="SSF81383">
    <property type="entry name" value="F-box domain"/>
    <property type="match status" value="1"/>
</dbReference>